<evidence type="ECO:0000256" key="4">
    <source>
        <dbReference type="ARBA" id="ARBA00022741"/>
    </source>
</evidence>
<keyword evidence="8 10" id="KW-0472">Membrane</keyword>
<reference evidence="13" key="1">
    <citation type="submission" date="2012-09" db="EMBL/GenBank/DDBJ databases">
        <title>Metagenomic Characterization of a Microbial Community in Wastewater Detects High Levels of Antibiotic Resistance.</title>
        <authorList>
            <person name="Abrams M."/>
            <person name="Caldwell A."/>
            <person name="Vandaei E."/>
            <person name="Lee W."/>
            <person name="Perrott J."/>
            <person name="Khan S.Y."/>
            <person name="Ta J."/>
            <person name="Romero D."/>
            <person name="Nguyen V."/>
            <person name="Pourmand N."/>
            <person name="Ouverney C.C."/>
        </authorList>
    </citation>
    <scope>NUCLEOTIDE SEQUENCE</scope>
</reference>
<evidence type="ECO:0000256" key="3">
    <source>
        <dbReference type="ARBA" id="ARBA00022692"/>
    </source>
</evidence>
<evidence type="ECO:0000259" key="11">
    <source>
        <dbReference type="SMART" id="SM00382"/>
    </source>
</evidence>
<evidence type="ECO:0000256" key="8">
    <source>
        <dbReference type="ARBA" id="ARBA00023136"/>
    </source>
</evidence>
<evidence type="ECO:0000313" key="13">
    <source>
        <dbReference type="EMBL" id="AGC71990.1"/>
    </source>
</evidence>
<evidence type="ECO:0000256" key="7">
    <source>
        <dbReference type="ARBA" id="ARBA00022989"/>
    </source>
</evidence>
<dbReference type="Pfam" id="PF08740">
    <property type="entry name" value="BCS1_N"/>
    <property type="match status" value="1"/>
</dbReference>
<dbReference type="InterPro" id="IPR057495">
    <property type="entry name" value="AAA_lid_BCS1"/>
</dbReference>
<comment type="similarity">
    <text evidence="2">Belongs to the AAA ATPase family. BCS1 subfamily.</text>
</comment>
<keyword evidence="6" id="KW-0067">ATP-binding</keyword>
<dbReference type="CDD" id="cd19510">
    <property type="entry name" value="RecA-like_BCS1"/>
    <property type="match status" value="1"/>
</dbReference>
<comment type="subcellular location">
    <subcellularLocation>
        <location evidence="1">Membrane</location>
        <topology evidence="1">Single-pass membrane protein</topology>
    </subcellularLocation>
</comment>
<evidence type="ECO:0000256" key="9">
    <source>
        <dbReference type="ARBA" id="ARBA00048778"/>
    </source>
</evidence>
<dbReference type="SMART" id="SM00382">
    <property type="entry name" value="AAA"/>
    <property type="match status" value="1"/>
</dbReference>
<dbReference type="Gene3D" id="3.40.50.300">
    <property type="entry name" value="P-loop containing nucleotide triphosphate hydrolases"/>
    <property type="match status" value="1"/>
</dbReference>
<dbReference type="EMBL" id="JX649889">
    <property type="protein sequence ID" value="AGC71990.1"/>
    <property type="molecule type" value="Genomic_DNA"/>
</dbReference>
<evidence type="ECO:0000256" key="10">
    <source>
        <dbReference type="SAM" id="Phobius"/>
    </source>
</evidence>
<name>L7W0H7_9BACT</name>
<keyword evidence="7 10" id="KW-1133">Transmembrane helix</keyword>
<sequence length="408" mass="45129">MWHSFLDTLQTQLQNQVVAGGIALGLAGILVAALRKVPGMLWAQLQRLVVATAVIDSRNDIFNAYVAWLNDLPFGRKSRLFTVVQAPPDPGDTVGTLPRLLFSPAPGMHVFWHDGHVMWIERTIAMNLQVVETIRVSMLFARRARLEAMLADVIARADARLAGRTQLFTADQWGTGWRLADAKPRRRLDSVVLEGDIRERLVADIRQFFDRRQWYADMGIPWRRGYLFYGPPGTGKTSLAFALAGELQLSLCTLSLTNPKLDDQSIGDLLQRTPAKSLILIEDVDAFFVARDKQDQRIEVSFSGLLNALDGVAAQEGRIVVLTTNHRDSLDAAMIRPGRIDLALEIGLAGAPQVRALFLRFHPEAIALADELAAALGERRLSPASVQQVLLAHADAREAAEKLRGLVQ</sequence>
<dbReference type="GO" id="GO:0016020">
    <property type="term" value="C:membrane"/>
    <property type="evidence" value="ECO:0007669"/>
    <property type="project" value="UniProtKB-SubCell"/>
</dbReference>
<dbReference type="PANTHER" id="PTHR23070">
    <property type="entry name" value="BCS1 AAA-TYPE ATPASE"/>
    <property type="match status" value="1"/>
</dbReference>
<comment type="catalytic activity">
    <reaction evidence="9">
        <text>ATP + H2O = ADP + phosphate + H(+)</text>
        <dbReference type="Rhea" id="RHEA:13065"/>
        <dbReference type="ChEBI" id="CHEBI:15377"/>
        <dbReference type="ChEBI" id="CHEBI:15378"/>
        <dbReference type="ChEBI" id="CHEBI:30616"/>
        <dbReference type="ChEBI" id="CHEBI:43474"/>
        <dbReference type="ChEBI" id="CHEBI:456216"/>
    </reaction>
    <physiologicalReaction direction="left-to-right" evidence="9">
        <dbReference type="Rhea" id="RHEA:13066"/>
    </physiologicalReaction>
</comment>
<dbReference type="InterPro" id="IPR003959">
    <property type="entry name" value="ATPase_AAA_core"/>
</dbReference>
<evidence type="ECO:0000256" key="5">
    <source>
        <dbReference type="ARBA" id="ARBA00022801"/>
    </source>
</evidence>
<proteinExistence type="inferred from homology"/>
<dbReference type="InterPro" id="IPR003593">
    <property type="entry name" value="AAA+_ATPase"/>
</dbReference>
<evidence type="ECO:0000256" key="1">
    <source>
        <dbReference type="ARBA" id="ARBA00004167"/>
    </source>
</evidence>
<dbReference type="InterPro" id="IPR014851">
    <property type="entry name" value="BCS1_N"/>
</dbReference>
<feature type="domain" description="BCS1 N-terminal" evidence="12">
    <location>
        <begin position="24"/>
        <end position="191"/>
    </location>
</feature>
<dbReference type="Pfam" id="PF25426">
    <property type="entry name" value="AAA_lid_BCS1"/>
    <property type="match status" value="1"/>
</dbReference>
<feature type="domain" description="AAA+ ATPase" evidence="11">
    <location>
        <begin position="222"/>
        <end position="350"/>
    </location>
</feature>
<keyword evidence="5" id="KW-0378">Hydrolase</keyword>
<keyword evidence="4" id="KW-0547">Nucleotide-binding</keyword>
<dbReference type="Pfam" id="PF00004">
    <property type="entry name" value="AAA"/>
    <property type="match status" value="1"/>
</dbReference>
<dbReference type="GO" id="GO:0005524">
    <property type="term" value="F:ATP binding"/>
    <property type="evidence" value="ECO:0007669"/>
    <property type="project" value="UniProtKB-KW"/>
</dbReference>
<protein>
    <submittedName>
        <fullName evidence="13">Putative: BCS1-like isoform 1</fullName>
    </submittedName>
</protein>
<dbReference type="InterPro" id="IPR050747">
    <property type="entry name" value="Mitochondrial_chaperone_BCS1"/>
</dbReference>
<dbReference type="AlphaFoldDB" id="L7W0H7"/>
<organism evidence="13">
    <name type="scientific">uncultured bacterium A1Q1_fos_36</name>
    <dbReference type="NCBI Taxonomy" id="1256573"/>
    <lineage>
        <taxon>Bacteria</taxon>
        <taxon>environmental samples</taxon>
    </lineage>
</organism>
<dbReference type="InterPro" id="IPR027417">
    <property type="entry name" value="P-loop_NTPase"/>
</dbReference>
<dbReference type="SMART" id="SM01024">
    <property type="entry name" value="BCS1_N"/>
    <property type="match status" value="1"/>
</dbReference>
<evidence type="ECO:0000256" key="2">
    <source>
        <dbReference type="ARBA" id="ARBA00007448"/>
    </source>
</evidence>
<accession>L7W0H7</accession>
<evidence type="ECO:0000256" key="6">
    <source>
        <dbReference type="ARBA" id="ARBA00022840"/>
    </source>
</evidence>
<evidence type="ECO:0000259" key="12">
    <source>
        <dbReference type="SMART" id="SM01024"/>
    </source>
</evidence>
<dbReference type="GO" id="GO:0016887">
    <property type="term" value="F:ATP hydrolysis activity"/>
    <property type="evidence" value="ECO:0007669"/>
    <property type="project" value="InterPro"/>
</dbReference>
<keyword evidence="3 10" id="KW-0812">Transmembrane</keyword>
<dbReference type="SUPFAM" id="SSF52540">
    <property type="entry name" value="P-loop containing nucleoside triphosphate hydrolases"/>
    <property type="match status" value="1"/>
</dbReference>
<feature type="transmembrane region" description="Helical" evidence="10">
    <location>
        <begin position="16"/>
        <end position="34"/>
    </location>
</feature>